<name>A0A6P9C4Z3_PANGU</name>
<dbReference type="PANTHER" id="PTHR20879:SF1">
    <property type="entry name" value="INTERLEUKIN-27 SUBUNIT ALPHA"/>
    <property type="match status" value="1"/>
</dbReference>
<sequence>HQCFISTSFWLKYTSIQFSDFPTKYFSLTVSIFFLGAVLLLLQVLLKFDILLAAPSVGLQEEKGSGLENIPEKKLDLQKELSMSLKLSRQLLHKTKDLTRYYLLERLPGAEVPLISHLDCLPSTSIDFHTWISLSDARRLSQIAKTVSFYHKLVQQLRNFEAIKENSKFSSQFEDIDVNLRDLRHQVDYQITLWGLSSDIQPISTPQILQYHSQWSNRQEVYIVLHSLESFLVRVARDFLMLRMRVSKVASPSKIYRS</sequence>
<dbReference type="GeneID" id="117669159"/>
<organism evidence="2 3">
    <name type="scientific">Pantherophis guttatus</name>
    <name type="common">Corn snake</name>
    <name type="synonym">Elaphe guttata</name>
    <dbReference type="NCBI Taxonomy" id="94885"/>
    <lineage>
        <taxon>Eukaryota</taxon>
        <taxon>Metazoa</taxon>
        <taxon>Chordata</taxon>
        <taxon>Craniata</taxon>
        <taxon>Vertebrata</taxon>
        <taxon>Euteleostomi</taxon>
        <taxon>Lepidosauria</taxon>
        <taxon>Squamata</taxon>
        <taxon>Bifurcata</taxon>
        <taxon>Unidentata</taxon>
        <taxon>Episquamata</taxon>
        <taxon>Toxicofera</taxon>
        <taxon>Serpentes</taxon>
        <taxon>Colubroidea</taxon>
        <taxon>Colubridae</taxon>
        <taxon>Colubrinae</taxon>
        <taxon>Pantherophis</taxon>
    </lineage>
</organism>
<evidence type="ECO:0000256" key="1">
    <source>
        <dbReference type="SAM" id="Phobius"/>
    </source>
</evidence>
<dbReference type="InParanoid" id="A0A6P9C4Z3"/>
<dbReference type="InterPro" id="IPR026207">
    <property type="entry name" value="IL-27_alpha"/>
</dbReference>
<dbReference type="Proteomes" id="UP001652622">
    <property type="component" value="Unplaced"/>
</dbReference>
<dbReference type="RefSeq" id="XP_034279278.1">
    <property type="nucleotide sequence ID" value="XM_034423387.1"/>
</dbReference>
<dbReference type="KEGG" id="pgut:117669159"/>
<dbReference type="InterPro" id="IPR009079">
    <property type="entry name" value="4_helix_cytokine-like_core"/>
</dbReference>
<protein>
    <submittedName>
        <fullName evidence="3">Interleukin-27 subunit alpha-like</fullName>
    </submittedName>
</protein>
<dbReference type="Gene3D" id="1.20.1250.10">
    <property type="match status" value="1"/>
</dbReference>
<feature type="non-terminal residue" evidence="3">
    <location>
        <position position="1"/>
    </location>
</feature>
<dbReference type="GO" id="GO:0042129">
    <property type="term" value="P:regulation of T cell proliferation"/>
    <property type="evidence" value="ECO:0007669"/>
    <property type="project" value="InterPro"/>
</dbReference>
<reference evidence="3" key="1">
    <citation type="submission" date="2025-08" db="UniProtKB">
        <authorList>
            <consortium name="RefSeq"/>
        </authorList>
    </citation>
    <scope>IDENTIFICATION</scope>
    <source>
        <tissue evidence="3">Blood</tissue>
    </source>
</reference>
<dbReference type="PANTHER" id="PTHR20879">
    <property type="entry name" value="INTERLEUKIN-27 SUBUNIT ALPHA"/>
    <property type="match status" value="1"/>
</dbReference>
<evidence type="ECO:0000313" key="2">
    <source>
        <dbReference type="Proteomes" id="UP001652622"/>
    </source>
</evidence>
<keyword evidence="1" id="KW-1133">Transmembrane helix</keyword>
<accession>A0A6P9C4Z3</accession>
<dbReference type="AlphaFoldDB" id="A0A6P9C4Z3"/>
<proteinExistence type="predicted"/>
<dbReference type="OMA" id="LCFLSMM"/>
<feature type="transmembrane region" description="Helical" evidence="1">
    <location>
        <begin position="25"/>
        <end position="46"/>
    </location>
</feature>
<keyword evidence="1" id="KW-0472">Membrane</keyword>
<keyword evidence="1" id="KW-0812">Transmembrane</keyword>
<dbReference type="SUPFAM" id="SSF47266">
    <property type="entry name" value="4-helical cytokines"/>
    <property type="match status" value="1"/>
</dbReference>
<gene>
    <name evidence="3" type="primary">LOC117669159</name>
</gene>
<evidence type="ECO:0000313" key="3">
    <source>
        <dbReference type="RefSeq" id="XP_034279278.1"/>
    </source>
</evidence>
<dbReference type="GO" id="GO:0045523">
    <property type="term" value="F:interleukin-27 receptor binding"/>
    <property type="evidence" value="ECO:0007669"/>
    <property type="project" value="InterPro"/>
</dbReference>
<keyword evidence="2" id="KW-1185">Reference proteome</keyword>